<dbReference type="Proteomes" id="UP000657918">
    <property type="component" value="Unassembled WGS sequence"/>
</dbReference>
<evidence type="ECO:0000313" key="1">
    <source>
        <dbReference type="EMBL" id="KAF9661439.1"/>
    </source>
</evidence>
<accession>A0A835J484</accession>
<reference evidence="1 2" key="1">
    <citation type="submission" date="2020-10" db="EMBL/GenBank/DDBJ databases">
        <title>Plant Genome Project.</title>
        <authorList>
            <person name="Zhang R.-G."/>
        </authorList>
    </citation>
    <scope>NUCLEOTIDE SEQUENCE [LARGE SCALE GENOMIC DNA]</scope>
    <source>
        <strain evidence="1">FAFU-HL-1</strain>
        <tissue evidence="1">Leaf</tissue>
    </source>
</reference>
<dbReference type="OrthoDB" id="97at2759"/>
<protein>
    <submittedName>
        <fullName evidence="1">Uncharacterized protein</fullName>
    </submittedName>
</protein>
<evidence type="ECO:0000313" key="2">
    <source>
        <dbReference type="Proteomes" id="UP000657918"/>
    </source>
</evidence>
<dbReference type="EMBL" id="JADGMS010000019">
    <property type="protein sequence ID" value="KAF9661439.1"/>
    <property type="molecule type" value="Genomic_DNA"/>
</dbReference>
<sequence length="108" mass="12324">MTQSVNIEDQMGSISKYRVIQRCEYKAWLQRRDADSERVDEQFLVSKTELIEELMAGKTAMFKFLSPRLRLQSTDIQTAACWGVAAGTTALWVVQLSAFPQKGLQKLH</sequence>
<name>A0A835J484_9ROSI</name>
<gene>
    <name evidence="1" type="ORF">SADUNF_Sadunf19G0068800</name>
</gene>
<proteinExistence type="predicted"/>
<organism evidence="1 2">
    <name type="scientific">Salix dunnii</name>
    <dbReference type="NCBI Taxonomy" id="1413687"/>
    <lineage>
        <taxon>Eukaryota</taxon>
        <taxon>Viridiplantae</taxon>
        <taxon>Streptophyta</taxon>
        <taxon>Embryophyta</taxon>
        <taxon>Tracheophyta</taxon>
        <taxon>Spermatophyta</taxon>
        <taxon>Magnoliopsida</taxon>
        <taxon>eudicotyledons</taxon>
        <taxon>Gunneridae</taxon>
        <taxon>Pentapetalae</taxon>
        <taxon>rosids</taxon>
        <taxon>fabids</taxon>
        <taxon>Malpighiales</taxon>
        <taxon>Salicaceae</taxon>
        <taxon>Saliceae</taxon>
        <taxon>Salix</taxon>
    </lineage>
</organism>
<comment type="caution">
    <text evidence="1">The sequence shown here is derived from an EMBL/GenBank/DDBJ whole genome shotgun (WGS) entry which is preliminary data.</text>
</comment>
<dbReference type="AlphaFoldDB" id="A0A835J484"/>
<keyword evidence="2" id="KW-1185">Reference proteome</keyword>